<dbReference type="InterPro" id="IPR019775">
    <property type="entry name" value="WD40_repeat_CS"/>
</dbReference>
<accession>A0A2B4RRU4</accession>
<protein>
    <submittedName>
        <fullName evidence="11">E3 ubiquitin-protein ligase TRAF7</fullName>
    </submittedName>
</protein>
<evidence type="ECO:0000259" key="9">
    <source>
        <dbReference type="PROSITE" id="PS50089"/>
    </source>
</evidence>
<dbReference type="SUPFAM" id="SSF57850">
    <property type="entry name" value="RING/U-box"/>
    <property type="match status" value="1"/>
</dbReference>
<feature type="coiled-coil region" evidence="8">
    <location>
        <begin position="298"/>
        <end position="339"/>
    </location>
</feature>
<dbReference type="InterPro" id="IPR020472">
    <property type="entry name" value="WD40_PAC1"/>
</dbReference>
<dbReference type="CDD" id="cd16644">
    <property type="entry name" value="mRING-HC-C3HC3D_TRAF7"/>
    <property type="match status" value="1"/>
</dbReference>
<dbReference type="SUPFAM" id="SSF49599">
    <property type="entry name" value="TRAF domain-like"/>
    <property type="match status" value="1"/>
</dbReference>
<sequence>MSGVIGNMHSECVRSRSYESINTKARMETTFGTSAFSPVTTVTRVENERDGSSLNRNSASMTCVASSNSTSLGRDGDSNGVVGSDQGSFDAVCFKRHHRTSSTISARSHHSISSCTDDDEEAVVLFVEEPSSKLYCIVCQRVFKDPVITSCGHTFCRSCVLSRSSEKCPVDDNKLSIVVVNLAVSEQIGELYIHCKYGCKLSSTGSLTDYEVNLSGCPVTVKLSNRHDHERNCQYAPTQCPNSLHCPTLLKMDLEDHLQVCEHMKCPHQKYGCHMEGNHKEVRLHLETCKFEAVKEFLQHTDKRMEELKTMLKDKDQEIVFLKAMILKLTERVDRMEKTVDIRIDLLDESQTKLSSDLLDSRQSVSQIQTDLANVEARLWGVGTFDIQPLFKCKGTFVGHQGPVWTLCSHGEWLFSGSSDKTIKVWDTLTTYKCVKTLEGHSGIVLALCTHEKKLYSGSADCTINVWCLEELELLDSIRGHENPVCTLVTKRKMLFSGSLKKIKVWNLQTMELIQELTGLNHWVRALVASERHLFSGSYQTIKLWDLDTLECVRVLQTSGGSVYSLAVTKEYIVCGTYENQIQVYDVNTHKHLETLNGHVGTVYGLAVLSAPGQTRLFSASYDRSLRVWNLESFTCVQTLLRHQGSVAALAVTKGRIFSGAVDSTVKVWQ</sequence>
<evidence type="ECO:0000256" key="5">
    <source>
        <dbReference type="ARBA" id="ARBA00022833"/>
    </source>
</evidence>
<dbReference type="Proteomes" id="UP000225706">
    <property type="component" value="Unassembled WGS sequence"/>
</dbReference>
<dbReference type="GO" id="GO:0008270">
    <property type="term" value="F:zinc ion binding"/>
    <property type="evidence" value="ECO:0007669"/>
    <property type="project" value="UniProtKB-KW"/>
</dbReference>
<feature type="repeat" description="WD" evidence="7">
    <location>
        <begin position="640"/>
        <end position="670"/>
    </location>
</feature>
<dbReference type="EMBL" id="LSMT01000358">
    <property type="protein sequence ID" value="PFX19503.1"/>
    <property type="molecule type" value="Genomic_DNA"/>
</dbReference>
<feature type="domain" description="TRAF-type" evidence="10">
    <location>
        <begin position="229"/>
        <end position="299"/>
    </location>
</feature>
<dbReference type="CDD" id="cd00200">
    <property type="entry name" value="WD40"/>
    <property type="match status" value="1"/>
</dbReference>
<dbReference type="PROSITE" id="PS50089">
    <property type="entry name" value="ZF_RING_2"/>
    <property type="match status" value="1"/>
</dbReference>
<gene>
    <name evidence="11" type="primary">TRAF7</name>
    <name evidence="11" type="ORF">AWC38_SpisGene16092</name>
</gene>
<feature type="zinc finger region" description="TRAF-type" evidence="6">
    <location>
        <begin position="229"/>
        <end position="299"/>
    </location>
</feature>
<dbReference type="InterPro" id="IPR001293">
    <property type="entry name" value="Znf_TRAF"/>
</dbReference>
<dbReference type="PROSITE" id="PS50294">
    <property type="entry name" value="WD_REPEATS_REGION"/>
    <property type="match status" value="3"/>
</dbReference>
<keyword evidence="8" id="KW-0175">Coiled coil</keyword>
<name>A0A2B4RRU4_STYPI</name>
<dbReference type="Pfam" id="PF13923">
    <property type="entry name" value="zf-C3HC4_2"/>
    <property type="match status" value="1"/>
</dbReference>
<evidence type="ECO:0000256" key="6">
    <source>
        <dbReference type="PROSITE-ProRule" id="PRU00207"/>
    </source>
</evidence>
<dbReference type="InterPro" id="IPR015943">
    <property type="entry name" value="WD40/YVTN_repeat-like_dom_sf"/>
</dbReference>
<keyword evidence="4 6" id="KW-0863">Zinc-finger</keyword>
<dbReference type="InterPro" id="IPR036322">
    <property type="entry name" value="WD40_repeat_dom_sf"/>
</dbReference>
<dbReference type="InterPro" id="IPR017907">
    <property type="entry name" value="Znf_RING_CS"/>
</dbReference>
<dbReference type="InterPro" id="IPR001680">
    <property type="entry name" value="WD40_rpt"/>
</dbReference>
<dbReference type="InterPro" id="IPR013083">
    <property type="entry name" value="Znf_RING/FYVE/PHD"/>
</dbReference>
<dbReference type="STRING" id="50429.A0A2B4RRU4"/>
<evidence type="ECO:0000256" key="2">
    <source>
        <dbReference type="ARBA" id="ARBA00022723"/>
    </source>
</evidence>
<keyword evidence="5 6" id="KW-0862">Zinc</keyword>
<dbReference type="PROSITE" id="PS00678">
    <property type="entry name" value="WD_REPEATS_1"/>
    <property type="match status" value="1"/>
</dbReference>
<feature type="repeat" description="WD" evidence="7">
    <location>
        <begin position="596"/>
        <end position="639"/>
    </location>
</feature>
<feature type="domain" description="RING-type" evidence="9">
    <location>
        <begin position="136"/>
        <end position="172"/>
    </location>
</feature>
<dbReference type="Pfam" id="PF00400">
    <property type="entry name" value="WD40"/>
    <property type="match status" value="4"/>
</dbReference>
<dbReference type="InterPro" id="IPR001841">
    <property type="entry name" value="Znf_RING"/>
</dbReference>
<dbReference type="Gene3D" id="3.30.40.10">
    <property type="entry name" value="Zinc/RING finger domain, C3HC4 (zinc finger)"/>
    <property type="match status" value="2"/>
</dbReference>
<dbReference type="PROSITE" id="PS50082">
    <property type="entry name" value="WD_REPEATS_2"/>
    <property type="match status" value="4"/>
</dbReference>
<reference evidence="12" key="1">
    <citation type="journal article" date="2017" name="bioRxiv">
        <title>Comparative analysis of the genomes of Stylophora pistillata and Acropora digitifera provides evidence for extensive differences between species of corals.</title>
        <authorList>
            <person name="Voolstra C.R."/>
            <person name="Li Y."/>
            <person name="Liew Y.J."/>
            <person name="Baumgarten S."/>
            <person name="Zoccola D."/>
            <person name="Flot J.-F."/>
            <person name="Tambutte S."/>
            <person name="Allemand D."/>
            <person name="Aranda M."/>
        </authorList>
    </citation>
    <scope>NUCLEOTIDE SEQUENCE [LARGE SCALE GENOMIC DNA]</scope>
</reference>
<dbReference type="SMART" id="SM00320">
    <property type="entry name" value="WD40"/>
    <property type="match status" value="7"/>
</dbReference>
<feature type="repeat" description="WD" evidence="7">
    <location>
        <begin position="397"/>
        <end position="427"/>
    </location>
</feature>
<evidence type="ECO:0000259" key="10">
    <source>
        <dbReference type="PROSITE" id="PS50145"/>
    </source>
</evidence>
<dbReference type="SUPFAM" id="SSF50978">
    <property type="entry name" value="WD40 repeat-like"/>
    <property type="match status" value="1"/>
</dbReference>
<dbReference type="Gene3D" id="2.130.10.10">
    <property type="entry name" value="YVTN repeat-like/Quinoprotein amine dehydrogenase"/>
    <property type="match status" value="2"/>
</dbReference>
<dbReference type="PROSITE" id="PS50145">
    <property type="entry name" value="ZF_TRAF"/>
    <property type="match status" value="1"/>
</dbReference>
<keyword evidence="3" id="KW-0677">Repeat</keyword>
<dbReference type="AlphaFoldDB" id="A0A2B4RRU4"/>
<dbReference type="PRINTS" id="PR00320">
    <property type="entry name" value="GPROTEINBRPT"/>
</dbReference>
<evidence type="ECO:0000256" key="1">
    <source>
        <dbReference type="ARBA" id="ARBA00022574"/>
    </source>
</evidence>
<evidence type="ECO:0000256" key="7">
    <source>
        <dbReference type="PROSITE-ProRule" id="PRU00221"/>
    </source>
</evidence>
<organism evidence="11 12">
    <name type="scientific">Stylophora pistillata</name>
    <name type="common">Smooth cauliflower coral</name>
    <dbReference type="NCBI Taxonomy" id="50429"/>
    <lineage>
        <taxon>Eukaryota</taxon>
        <taxon>Metazoa</taxon>
        <taxon>Cnidaria</taxon>
        <taxon>Anthozoa</taxon>
        <taxon>Hexacorallia</taxon>
        <taxon>Scleractinia</taxon>
        <taxon>Astrocoeniina</taxon>
        <taxon>Pocilloporidae</taxon>
        <taxon>Stylophora</taxon>
    </lineage>
</organism>
<evidence type="ECO:0000256" key="3">
    <source>
        <dbReference type="ARBA" id="ARBA00022737"/>
    </source>
</evidence>
<feature type="repeat" description="WD" evidence="7">
    <location>
        <begin position="438"/>
        <end position="477"/>
    </location>
</feature>
<dbReference type="GO" id="GO:0007219">
    <property type="term" value="P:Notch signaling pathway"/>
    <property type="evidence" value="ECO:0007669"/>
    <property type="project" value="TreeGrafter"/>
</dbReference>
<dbReference type="GO" id="GO:0000027">
    <property type="term" value="P:ribosomal large subunit assembly"/>
    <property type="evidence" value="ECO:0007669"/>
    <property type="project" value="TreeGrafter"/>
</dbReference>
<comment type="caution">
    <text evidence="11">The sequence shown here is derived from an EMBL/GenBank/DDBJ whole genome shotgun (WGS) entry which is preliminary data.</text>
</comment>
<dbReference type="PROSITE" id="PS00518">
    <property type="entry name" value="ZF_RING_1"/>
    <property type="match status" value="1"/>
</dbReference>
<evidence type="ECO:0000256" key="8">
    <source>
        <dbReference type="SAM" id="Coils"/>
    </source>
</evidence>
<evidence type="ECO:0000256" key="4">
    <source>
        <dbReference type="ARBA" id="ARBA00022771"/>
    </source>
</evidence>
<dbReference type="SMART" id="SM00184">
    <property type="entry name" value="RING"/>
    <property type="match status" value="1"/>
</dbReference>
<dbReference type="PANTHER" id="PTHR19848:SF6">
    <property type="entry name" value="E3 UBIQUITIN-PROTEIN LIGASE TRAF7"/>
    <property type="match status" value="1"/>
</dbReference>
<evidence type="ECO:0000313" key="12">
    <source>
        <dbReference type="Proteomes" id="UP000225706"/>
    </source>
</evidence>
<dbReference type="OrthoDB" id="674604at2759"/>
<keyword evidence="1 7" id="KW-0853">WD repeat</keyword>
<proteinExistence type="predicted"/>
<keyword evidence="2 6" id="KW-0479">Metal-binding</keyword>
<keyword evidence="12" id="KW-1185">Reference proteome</keyword>
<dbReference type="GO" id="GO:0005730">
    <property type="term" value="C:nucleolus"/>
    <property type="evidence" value="ECO:0007669"/>
    <property type="project" value="TreeGrafter"/>
</dbReference>
<dbReference type="PANTHER" id="PTHR19848">
    <property type="entry name" value="WD40 REPEAT PROTEIN"/>
    <property type="match status" value="1"/>
</dbReference>
<evidence type="ECO:0000313" key="11">
    <source>
        <dbReference type="EMBL" id="PFX19503.1"/>
    </source>
</evidence>